<dbReference type="PANTHER" id="PTHR39338:SF6">
    <property type="entry name" value="BLL5662 PROTEIN"/>
    <property type="match status" value="1"/>
</dbReference>
<feature type="region of interest" description="Disordered" evidence="1">
    <location>
        <begin position="98"/>
        <end position="157"/>
    </location>
</feature>
<protein>
    <submittedName>
        <fullName evidence="2">VWA domain-containing protein</fullName>
    </submittedName>
</protein>
<dbReference type="Pfam" id="PF05762">
    <property type="entry name" value="VWA_CoxE"/>
    <property type="match status" value="1"/>
</dbReference>
<comment type="caution">
    <text evidence="2">The sequence shown here is derived from an EMBL/GenBank/DDBJ whole genome shotgun (WGS) entry which is preliminary data.</text>
</comment>
<evidence type="ECO:0000313" key="2">
    <source>
        <dbReference type="EMBL" id="GGR26424.1"/>
    </source>
</evidence>
<reference evidence="2" key="2">
    <citation type="submission" date="2020-09" db="EMBL/GenBank/DDBJ databases">
        <authorList>
            <person name="Sun Q."/>
            <person name="Ohkuma M."/>
        </authorList>
    </citation>
    <scope>NUCLEOTIDE SEQUENCE</scope>
    <source>
        <strain evidence="2">JCM 31311</strain>
    </source>
</reference>
<name>A0A918CKZ5_9DEIO</name>
<dbReference type="InterPro" id="IPR036465">
    <property type="entry name" value="vWFA_dom_sf"/>
</dbReference>
<dbReference type="PANTHER" id="PTHR39338">
    <property type="entry name" value="BLL5662 PROTEIN-RELATED"/>
    <property type="match status" value="1"/>
</dbReference>
<dbReference type="EMBL" id="BMQL01000038">
    <property type="protein sequence ID" value="GGR26424.1"/>
    <property type="molecule type" value="Genomic_DNA"/>
</dbReference>
<dbReference type="InterPro" id="IPR008912">
    <property type="entry name" value="Uncharacterised_CoxE"/>
</dbReference>
<dbReference type="AlphaFoldDB" id="A0A918CKZ5"/>
<evidence type="ECO:0000313" key="3">
    <source>
        <dbReference type="Proteomes" id="UP000603865"/>
    </source>
</evidence>
<keyword evidence="3" id="KW-1185">Reference proteome</keyword>
<organism evidence="2 3">
    <name type="scientific">Deinococcus ruber</name>
    <dbReference type="NCBI Taxonomy" id="1848197"/>
    <lineage>
        <taxon>Bacteria</taxon>
        <taxon>Thermotogati</taxon>
        <taxon>Deinococcota</taxon>
        <taxon>Deinococci</taxon>
        <taxon>Deinococcales</taxon>
        <taxon>Deinococcaceae</taxon>
        <taxon>Deinococcus</taxon>
    </lineage>
</organism>
<evidence type="ECO:0000256" key="1">
    <source>
        <dbReference type="SAM" id="MobiDB-lite"/>
    </source>
</evidence>
<proteinExistence type="predicted"/>
<reference evidence="2" key="1">
    <citation type="journal article" date="2014" name="Int. J. Syst. Evol. Microbiol.">
        <title>Complete genome sequence of Corynebacterium casei LMG S-19264T (=DSM 44701T), isolated from a smear-ripened cheese.</title>
        <authorList>
            <consortium name="US DOE Joint Genome Institute (JGI-PGF)"/>
            <person name="Walter F."/>
            <person name="Albersmeier A."/>
            <person name="Kalinowski J."/>
            <person name="Ruckert C."/>
        </authorList>
    </citation>
    <scope>NUCLEOTIDE SEQUENCE</scope>
    <source>
        <strain evidence="2">JCM 31311</strain>
    </source>
</reference>
<gene>
    <name evidence="2" type="ORF">GCM10008957_42470</name>
</gene>
<dbReference type="Proteomes" id="UP000603865">
    <property type="component" value="Unassembled WGS sequence"/>
</dbReference>
<sequence length="421" mass="45822">METSAFGADSEHFGASHVYPARSLPENLCAFCDVLRQESGTHLGPGAVLDALRTLEYLGLSDLRRVKAGLRLVLCARQEDIGPFDRTFDAFFFPVGVAQPEQPGAEPPRPRRASDQDAPQGTEESPHPPPPQSAETQQEDFDGPGAQQSVADDDPDARAAEQPLYTRLSAQSGEDAPPAVRGSREMLAAAAAFLAQLRLGTSRRWRPDTQGTRFDMRRTLRASVSTGFEALTPRWQRRREPPGRVVLLLDGSRSMAGYNAPVLQFAAALVQHSRRADVFIFSTELRDVTAELRRASQLSAPADPSAFSLPALGHAWGGGTRIGECLETFLCEHARRVLRPNTLVIVASDGLDVGEAELLGRSVQTLARRSRGVVWLNPLTALEGYAPTARGMNAALPYLKTLTHASSPQEFATLAHYAQRR</sequence>
<dbReference type="RefSeq" id="WP_189092514.1">
    <property type="nucleotide sequence ID" value="NZ_BMQL01000038.1"/>
</dbReference>
<dbReference type="PIRSF" id="PIRSF010256">
    <property type="entry name" value="CoxE_vWa"/>
    <property type="match status" value="1"/>
</dbReference>
<dbReference type="CDD" id="cd00198">
    <property type="entry name" value="vWFA"/>
    <property type="match status" value="1"/>
</dbReference>
<dbReference type="SUPFAM" id="SSF53300">
    <property type="entry name" value="vWA-like"/>
    <property type="match status" value="1"/>
</dbReference>
<dbReference type="InterPro" id="IPR011195">
    <property type="entry name" value="UCP010256"/>
</dbReference>
<accession>A0A918CKZ5</accession>